<feature type="domain" description="Tetracyclin repressor-like C-terminal" evidence="1">
    <location>
        <begin position="93"/>
        <end position="221"/>
    </location>
</feature>
<dbReference type="Gene3D" id="1.10.357.10">
    <property type="entry name" value="Tetracycline Repressor, domain 2"/>
    <property type="match status" value="1"/>
</dbReference>
<comment type="caution">
    <text evidence="2">The sequence shown here is derived from an EMBL/GenBank/DDBJ whole genome shotgun (WGS) entry which is preliminary data.</text>
</comment>
<dbReference type="EMBL" id="JADWYK010000009">
    <property type="protein sequence ID" value="MBG8554889.1"/>
    <property type="molecule type" value="Genomic_DNA"/>
</dbReference>
<dbReference type="InterPro" id="IPR041673">
    <property type="entry name" value="TetR_C_23"/>
</dbReference>
<dbReference type="SUPFAM" id="SSF48498">
    <property type="entry name" value="Tetracyclin repressor-like, C-terminal domain"/>
    <property type="match status" value="1"/>
</dbReference>
<evidence type="ECO:0000313" key="2">
    <source>
        <dbReference type="EMBL" id="MBG8554889.1"/>
    </source>
</evidence>
<evidence type="ECO:0000313" key="3">
    <source>
        <dbReference type="Proteomes" id="UP000601099"/>
    </source>
</evidence>
<accession>A0ABS0L433</accession>
<name>A0ABS0L433_9BACT</name>
<protein>
    <submittedName>
        <fullName evidence="2">TetR/AcrR family transcriptional regulator</fullName>
    </submittedName>
</protein>
<dbReference type="Proteomes" id="UP000601099">
    <property type="component" value="Unassembled WGS sequence"/>
</dbReference>
<dbReference type="Pfam" id="PF17931">
    <property type="entry name" value="TetR_C_23"/>
    <property type="match status" value="1"/>
</dbReference>
<evidence type="ECO:0000259" key="1">
    <source>
        <dbReference type="Pfam" id="PF17931"/>
    </source>
</evidence>
<reference evidence="2 3" key="1">
    <citation type="submission" date="2020-11" db="EMBL/GenBank/DDBJ databases">
        <title>Hymenobacter sp.</title>
        <authorList>
            <person name="Kim M.K."/>
        </authorList>
    </citation>
    <scope>NUCLEOTIDE SEQUENCE [LARGE SCALE GENOMIC DNA]</scope>
    <source>
        <strain evidence="2 3">BT594</strain>
    </source>
</reference>
<sequence>MEQQLPSLATAEPAASPKARIKQAYLDYVLRKGTPPPSVYRLTQKLNLPEQEFYRFYATFAAIDRELWADFGREARTAAAREPVWEQYGSREKLLGFYYTLLEILKRNRSYALQSLHRSLRGMPGLTPRVLDDFRQEFEVFVGEILREGRRTEEVASRPLVQEQYPRAFWQQMLFVLGFFAKDDTVNFERTDAAIEKAVTLSFDLVGRNTFDSALDLVRFLVRK</sequence>
<gene>
    <name evidence="2" type="ORF">I5L79_15135</name>
</gene>
<dbReference type="RefSeq" id="WP_196955906.1">
    <property type="nucleotide sequence ID" value="NZ_JADWYK010000009.1"/>
</dbReference>
<keyword evidence="3" id="KW-1185">Reference proteome</keyword>
<dbReference type="InterPro" id="IPR036271">
    <property type="entry name" value="Tet_transcr_reg_TetR-rel_C_sf"/>
</dbReference>
<proteinExistence type="predicted"/>
<organism evidence="2 3">
    <name type="scientific">Hymenobacter guriensis</name>
    <dbReference type="NCBI Taxonomy" id="2793065"/>
    <lineage>
        <taxon>Bacteria</taxon>
        <taxon>Pseudomonadati</taxon>
        <taxon>Bacteroidota</taxon>
        <taxon>Cytophagia</taxon>
        <taxon>Cytophagales</taxon>
        <taxon>Hymenobacteraceae</taxon>
        <taxon>Hymenobacter</taxon>
    </lineage>
</organism>